<dbReference type="InterPro" id="IPR036890">
    <property type="entry name" value="HATPase_C_sf"/>
</dbReference>
<protein>
    <submittedName>
        <fullName evidence="5">Sensor histidine kinase, LytS/YehU family</fullName>
    </submittedName>
</protein>
<dbReference type="PANTHER" id="PTHR34220">
    <property type="entry name" value="SENSOR HISTIDINE KINASE YPDA"/>
    <property type="match status" value="1"/>
</dbReference>
<dbReference type="Gene3D" id="1.25.40.10">
    <property type="entry name" value="Tetratricopeptide repeat domain"/>
    <property type="match status" value="2"/>
</dbReference>
<gene>
    <name evidence="5" type="ORF">SAMN04487935_1451</name>
</gene>
<keyword evidence="2" id="KW-1133">Transmembrane helix</keyword>
<dbReference type="Gene3D" id="3.30.565.10">
    <property type="entry name" value="Histidine kinase-like ATPase, C-terminal domain"/>
    <property type="match status" value="1"/>
</dbReference>
<keyword evidence="5" id="KW-0418">Kinase</keyword>
<dbReference type="RefSeq" id="WP_091393227.1">
    <property type="nucleotide sequence ID" value="NZ_BKAI01000003.1"/>
</dbReference>
<evidence type="ECO:0000259" key="3">
    <source>
        <dbReference type="Pfam" id="PF02518"/>
    </source>
</evidence>
<keyword evidence="2" id="KW-0812">Transmembrane</keyword>
<dbReference type="Pfam" id="PF06580">
    <property type="entry name" value="His_kinase"/>
    <property type="match status" value="1"/>
</dbReference>
<dbReference type="GO" id="GO:0000155">
    <property type="term" value="F:phosphorelay sensor kinase activity"/>
    <property type="evidence" value="ECO:0007669"/>
    <property type="project" value="InterPro"/>
</dbReference>
<evidence type="ECO:0000313" key="6">
    <source>
        <dbReference type="Proteomes" id="UP000199580"/>
    </source>
</evidence>
<dbReference type="InterPro" id="IPR019734">
    <property type="entry name" value="TPR_rpt"/>
</dbReference>
<dbReference type="InterPro" id="IPR010559">
    <property type="entry name" value="Sig_transdc_His_kin_internal"/>
</dbReference>
<accession>A0A1G8VN50</accession>
<feature type="repeat" description="TPR" evidence="1">
    <location>
        <begin position="290"/>
        <end position="323"/>
    </location>
</feature>
<feature type="repeat" description="TPR" evidence="1">
    <location>
        <begin position="171"/>
        <end position="204"/>
    </location>
</feature>
<dbReference type="Pfam" id="PF13424">
    <property type="entry name" value="TPR_12"/>
    <property type="match status" value="2"/>
</dbReference>
<keyword evidence="1" id="KW-0802">TPR repeat</keyword>
<evidence type="ECO:0000313" key="5">
    <source>
        <dbReference type="EMBL" id="SDJ67506.1"/>
    </source>
</evidence>
<dbReference type="STRING" id="1128970.SAMN04487935_1451"/>
<dbReference type="InterPro" id="IPR050640">
    <property type="entry name" value="Bact_2-comp_sensor_kinase"/>
</dbReference>
<dbReference type="GO" id="GO:0016020">
    <property type="term" value="C:membrane"/>
    <property type="evidence" value="ECO:0007669"/>
    <property type="project" value="InterPro"/>
</dbReference>
<keyword evidence="2" id="KW-0472">Membrane</keyword>
<dbReference type="Proteomes" id="UP000199580">
    <property type="component" value="Unassembled WGS sequence"/>
</dbReference>
<dbReference type="OrthoDB" id="6190788at2"/>
<evidence type="ECO:0000256" key="2">
    <source>
        <dbReference type="SAM" id="Phobius"/>
    </source>
</evidence>
<dbReference type="InterPro" id="IPR003594">
    <property type="entry name" value="HATPase_dom"/>
</dbReference>
<dbReference type="SMART" id="SM00028">
    <property type="entry name" value="TPR"/>
    <property type="match status" value="6"/>
</dbReference>
<keyword evidence="6" id="KW-1185">Reference proteome</keyword>
<evidence type="ECO:0000256" key="1">
    <source>
        <dbReference type="PROSITE-ProRule" id="PRU00339"/>
    </source>
</evidence>
<sequence length="650" mass="74585">MKNSFRFHIFFVLFVLAGHFSFAQGQVIDSLKRVIAASKIDTAKANSFNKLANEFREIDPDSVLFYAKTALALSQKNRYAFGEASALMNFGNANIILSDYPKALQYFSQAQAKFEKLLSDSDLPQLKNGLARAYASSGVVFSEENNYPRALEHYFKALKLYQETNQKQSISKLYNNIGIVYKSQKNLQKALEYLLKALKQQEQNGEQTIAVTLTNIGAIYFERQNDLKAFEYYGKAEKAFEKTENIRGFALLQNYLGDYYMKNNANEKAISYYNESQRLYAEMDNKFGVSLVLYSLGELYSREKKYPEALRSVQKSLDLAKEIGTLDQIKESEKMLSDIYSHLGNEKEAFLHFRSYVKIKDSLENDENTQKFIRAEMNFEYEKKEALLHEKNKRQQQFSLFLIIGGLMALVLIFVLYNRMQIKRRLTLQKEVAEYEQKALHLQMNPHFVFNCLGSISSFIVQNGTDSAIKYLSKFSKLMRLTLEYSKGSLIPIDKEIEGLQNYLELEQLRFNKKFEFQITSSPEIEDDMALPPLLIQPFVENAILHGMVPKEGDGNISVRFDLENEKLICTITDDGIGFNQSKILKENSVKAHQSMALEITKKRLEMMQAETAQSAHVSIEEILENGKSSGTKVVISLPIQYTSDTKIRI</sequence>
<feature type="repeat" description="TPR" evidence="1">
    <location>
        <begin position="131"/>
        <end position="164"/>
    </location>
</feature>
<dbReference type="SUPFAM" id="SSF55874">
    <property type="entry name" value="ATPase domain of HSP90 chaperone/DNA topoisomerase II/histidine kinase"/>
    <property type="match status" value="1"/>
</dbReference>
<dbReference type="PROSITE" id="PS50005">
    <property type="entry name" value="TPR"/>
    <property type="match status" value="3"/>
</dbReference>
<reference evidence="5 6" key="1">
    <citation type="submission" date="2016-10" db="EMBL/GenBank/DDBJ databases">
        <authorList>
            <person name="de Groot N.N."/>
        </authorList>
    </citation>
    <scope>NUCLEOTIDE SEQUENCE [LARGE SCALE GENOMIC DNA]</scope>
    <source>
        <strain evidence="5 6">CGMCC 1.10076</strain>
    </source>
</reference>
<dbReference type="Pfam" id="PF02518">
    <property type="entry name" value="HATPase_c"/>
    <property type="match status" value="1"/>
</dbReference>
<name>A0A1G8VN50_9FLAO</name>
<keyword evidence="5" id="KW-0808">Transferase</keyword>
<feature type="domain" description="Signal transduction histidine kinase internal region" evidence="4">
    <location>
        <begin position="436"/>
        <end position="515"/>
    </location>
</feature>
<dbReference type="EMBL" id="FNEZ01000002">
    <property type="protein sequence ID" value="SDJ67506.1"/>
    <property type="molecule type" value="Genomic_DNA"/>
</dbReference>
<dbReference type="AlphaFoldDB" id="A0A1G8VN50"/>
<evidence type="ECO:0000259" key="4">
    <source>
        <dbReference type="Pfam" id="PF06580"/>
    </source>
</evidence>
<proteinExistence type="predicted"/>
<dbReference type="InterPro" id="IPR011990">
    <property type="entry name" value="TPR-like_helical_dom_sf"/>
</dbReference>
<organism evidence="5 6">
    <name type="scientific">Flavobacterium noncentrifugens</name>
    <dbReference type="NCBI Taxonomy" id="1128970"/>
    <lineage>
        <taxon>Bacteria</taxon>
        <taxon>Pseudomonadati</taxon>
        <taxon>Bacteroidota</taxon>
        <taxon>Flavobacteriia</taxon>
        <taxon>Flavobacteriales</taxon>
        <taxon>Flavobacteriaceae</taxon>
        <taxon>Flavobacterium</taxon>
    </lineage>
</organism>
<dbReference type="SUPFAM" id="SSF48452">
    <property type="entry name" value="TPR-like"/>
    <property type="match status" value="2"/>
</dbReference>
<feature type="domain" description="Histidine kinase/HSP90-like ATPase" evidence="3">
    <location>
        <begin position="535"/>
        <end position="640"/>
    </location>
</feature>
<dbReference type="PANTHER" id="PTHR34220:SF7">
    <property type="entry name" value="SENSOR HISTIDINE KINASE YPDA"/>
    <property type="match status" value="1"/>
</dbReference>
<feature type="transmembrane region" description="Helical" evidence="2">
    <location>
        <begin position="398"/>
        <end position="417"/>
    </location>
</feature>